<keyword evidence="3" id="KW-1185">Reference proteome</keyword>
<comment type="caution">
    <text evidence="2">The sequence shown here is derived from an EMBL/GenBank/DDBJ whole genome shotgun (WGS) entry which is preliminary data.</text>
</comment>
<reference evidence="2" key="1">
    <citation type="submission" date="2021-01" db="EMBL/GenBank/DDBJ databases">
        <authorList>
            <consortium name="Genoscope - CEA"/>
            <person name="William W."/>
        </authorList>
    </citation>
    <scope>NUCLEOTIDE SEQUENCE</scope>
</reference>
<gene>
    <name evidence="2" type="ORF">PSON_ATCC_30995.1.T1190109</name>
</gene>
<organism evidence="2 3">
    <name type="scientific">Paramecium sonneborni</name>
    <dbReference type="NCBI Taxonomy" id="65129"/>
    <lineage>
        <taxon>Eukaryota</taxon>
        <taxon>Sar</taxon>
        <taxon>Alveolata</taxon>
        <taxon>Ciliophora</taxon>
        <taxon>Intramacronucleata</taxon>
        <taxon>Oligohymenophorea</taxon>
        <taxon>Peniculida</taxon>
        <taxon>Parameciidae</taxon>
        <taxon>Paramecium</taxon>
    </lineage>
</organism>
<dbReference type="Proteomes" id="UP000692954">
    <property type="component" value="Unassembled WGS sequence"/>
</dbReference>
<dbReference type="AlphaFoldDB" id="A0A8S1QVZ4"/>
<feature type="coiled-coil region" evidence="1">
    <location>
        <begin position="159"/>
        <end position="193"/>
    </location>
</feature>
<evidence type="ECO:0000313" key="2">
    <source>
        <dbReference type="EMBL" id="CAD8119004.1"/>
    </source>
</evidence>
<sequence>MEMFTEQLLQIINESHIIARDSIKLVVHLGSNIVAEKYIQSQMPWIGYQWFQDQVQTVAKKQYIYNDDLYDDINEDEEPNRVNIDHWRRCQGQIGLVKSQEQSPIRRSETKKLTKIQMGQTQRETEAYECQIIKMGELDDDIEFDPNIESMRQAKLRQMQIQQQKLQNDKIKNQEVQEQARQLKRLNVDSKSKYTYDFEGKVIVQKPPDIDRYPKSHQNIQEKRNLVEVRDLIPNHKQQSELISAGKRQSAYTNSLNQFAIKTSVPQIDVIIMKEGVSFYDGKSEKKKERSFPLMDIKDNNELQSTLLNQNVHMTKLEYQAITNSQQSNNTFQNKTLQLSISQPQIQQSKTSRTFQEDQQLQNYNNDSLLSFRQPKTTVNHSITSNILQKLNGSISILSEEQLDGLIIQTNDPNKLKEHPLFGKKPTIEITKPPLSVPPITLELPQIPPNALSNSVSKLPRSFQSIGTFPKLLSKHPRERISKQVMNIFNIK</sequence>
<proteinExistence type="predicted"/>
<protein>
    <submittedName>
        <fullName evidence="2">Uncharacterized protein</fullName>
    </submittedName>
</protein>
<evidence type="ECO:0000313" key="3">
    <source>
        <dbReference type="Proteomes" id="UP000692954"/>
    </source>
</evidence>
<accession>A0A8S1QVZ4</accession>
<dbReference type="OrthoDB" id="302785at2759"/>
<name>A0A8S1QVZ4_9CILI</name>
<evidence type="ECO:0000256" key="1">
    <source>
        <dbReference type="SAM" id="Coils"/>
    </source>
</evidence>
<keyword evidence="1" id="KW-0175">Coiled coil</keyword>
<dbReference type="EMBL" id="CAJJDN010000119">
    <property type="protein sequence ID" value="CAD8119004.1"/>
    <property type="molecule type" value="Genomic_DNA"/>
</dbReference>